<dbReference type="InterPro" id="IPR058530">
    <property type="entry name" value="Baseplate_J-like_C"/>
</dbReference>
<accession>A0A1K0JWL0</accession>
<feature type="domain" description="Baseplate J-like central" evidence="1">
    <location>
        <begin position="136"/>
        <end position="207"/>
    </location>
</feature>
<dbReference type="PANTHER" id="PTHR35862">
    <property type="entry name" value="FELS-2 PROPHAGE PROTEIN"/>
    <property type="match status" value="1"/>
</dbReference>
<evidence type="ECO:0000313" key="3">
    <source>
        <dbReference type="EMBL" id="SCU94314.1"/>
    </source>
</evidence>
<dbReference type="InterPro" id="IPR058531">
    <property type="entry name" value="Baseplate_J_M"/>
</dbReference>
<dbReference type="PIRSF" id="PIRSF020481">
    <property type="entry name" value="BAP"/>
    <property type="match status" value="1"/>
</dbReference>
<dbReference type="RefSeq" id="WP_340529460.1">
    <property type="nucleotide sequence ID" value="NZ_FMSH01000475.1"/>
</dbReference>
<dbReference type="InterPro" id="IPR014507">
    <property type="entry name" value="Baseplate_assembly_J_pred"/>
</dbReference>
<proteinExistence type="predicted"/>
<name>A0A1K0JWL0_CUPNE</name>
<evidence type="ECO:0000259" key="2">
    <source>
        <dbReference type="Pfam" id="PF26079"/>
    </source>
</evidence>
<organism evidence="3">
    <name type="scientific">Cupriavidus necator</name>
    <name type="common">Alcaligenes eutrophus</name>
    <name type="synonym">Ralstonia eutropha</name>
    <dbReference type="NCBI Taxonomy" id="106590"/>
    <lineage>
        <taxon>Bacteria</taxon>
        <taxon>Pseudomonadati</taxon>
        <taxon>Pseudomonadota</taxon>
        <taxon>Betaproteobacteria</taxon>
        <taxon>Burkholderiales</taxon>
        <taxon>Burkholderiaceae</taxon>
        <taxon>Cupriavidus</taxon>
    </lineage>
</organism>
<dbReference type="Pfam" id="PF26079">
    <property type="entry name" value="Baseplate_J_C"/>
    <property type="match status" value="1"/>
</dbReference>
<reference evidence="3" key="1">
    <citation type="submission" date="2016-09" db="EMBL/GenBank/DDBJ databases">
        <authorList>
            <person name="Capua I."/>
            <person name="De Benedictis P."/>
            <person name="Joannis T."/>
            <person name="Lombin L.H."/>
            <person name="Cattoli G."/>
        </authorList>
    </citation>
    <scope>NUCLEOTIDE SEQUENCE</scope>
    <source>
        <strain evidence="3">B9</strain>
    </source>
</reference>
<evidence type="ECO:0000259" key="1">
    <source>
        <dbReference type="Pfam" id="PF26078"/>
    </source>
</evidence>
<dbReference type="AlphaFoldDB" id="A0A1K0JWL0"/>
<feature type="domain" description="Baseplate J-like C-terminal" evidence="2">
    <location>
        <begin position="214"/>
        <end position="294"/>
    </location>
</feature>
<gene>
    <name evidence="3" type="primary">J</name>
    <name evidence="3" type="ORF">CNECB9_5260027</name>
</gene>
<dbReference type="Pfam" id="PF26078">
    <property type="entry name" value="Baseplate_J_M"/>
    <property type="match status" value="1"/>
</dbReference>
<protein>
    <submittedName>
        <fullName evidence="3">Baseplate assembly protein J</fullName>
    </submittedName>
</protein>
<dbReference type="InterPro" id="IPR052726">
    <property type="entry name" value="Phage_Baseplate_Hub"/>
</dbReference>
<dbReference type="PANTHER" id="PTHR35862:SF1">
    <property type="entry name" value="FELS-2 PROPHAGE PROTEIN"/>
    <property type="match status" value="1"/>
</dbReference>
<dbReference type="EMBL" id="FMSH01000475">
    <property type="protein sequence ID" value="SCU94314.1"/>
    <property type="molecule type" value="Genomic_DNA"/>
</dbReference>
<sequence length="301" mass="32590">MSNIIDLSQLPPPDVVETIDYEVILAERKAYYLSLFPADQQAGVADTLALESEPIVKLLQESAYREMVLRQRVNDAARAVMLAYAEKEDLEHLGALFGIQRLVITPADPENDIAEVKERDTDLRMRIQLAPQGFSVAGPSGAYRSHALGADGRVLDALPSSPVPCQVVVTILSREGNGQADQSLIDAVTAVLGADDVRPLTDEVIVQSAEIVPYNVRATIYTLPGPDSSVVLTEARARLDAYIAETHRIGREVTLSGLYASLHVDGAERVELLEPLANVQATKTQAPHCMSIEIDHGGVYG</sequence>